<dbReference type="InterPro" id="IPR013103">
    <property type="entry name" value="RVT_2"/>
</dbReference>
<proteinExistence type="predicted"/>
<evidence type="ECO:0000313" key="4">
    <source>
        <dbReference type="EMBL" id="SCV71284.1"/>
    </source>
</evidence>
<dbReference type="SUPFAM" id="SSF56672">
    <property type="entry name" value="DNA/RNA polymerases"/>
    <property type="match status" value="1"/>
</dbReference>
<feature type="domain" description="Reverse transcriptase Ty1/copia-type" evidence="2">
    <location>
        <begin position="389"/>
        <end position="632"/>
    </location>
</feature>
<dbReference type="AlphaFoldDB" id="A0A238FHB5"/>
<dbReference type="EMBL" id="FMSP01000007">
    <property type="protein sequence ID" value="SCV71284.1"/>
    <property type="molecule type" value="Genomic_DNA"/>
</dbReference>
<feature type="region of interest" description="Disordered" evidence="1">
    <location>
        <begin position="199"/>
        <end position="269"/>
    </location>
</feature>
<dbReference type="Pfam" id="PF25597">
    <property type="entry name" value="SH3_retrovirus"/>
    <property type="match status" value="1"/>
</dbReference>
<name>A0A238FHB5_9BASI</name>
<dbReference type="InterPro" id="IPR057670">
    <property type="entry name" value="SH3_retrovirus"/>
</dbReference>
<dbReference type="CDD" id="cd09272">
    <property type="entry name" value="RNase_HI_RT_Ty1"/>
    <property type="match status" value="1"/>
</dbReference>
<accession>A0A238FHB5</accession>
<organism evidence="4 5">
    <name type="scientific">Microbotryum intermedium</name>
    <dbReference type="NCBI Taxonomy" id="269621"/>
    <lineage>
        <taxon>Eukaryota</taxon>
        <taxon>Fungi</taxon>
        <taxon>Dikarya</taxon>
        <taxon>Basidiomycota</taxon>
        <taxon>Pucciniomycotina</taxon>
        <taxon>Microbotryomycetes</taxon>
        <taxon>Microbotryales</taxon>
        <taxon>Microbotryaceae</taxon>
        <taxon>Microbotryum</taxon>
    </lineage>
</organism>
<dbReference type="STRING" id="269621.A0A238FHB5"/>
<dbReference type="PANTHER" id="PTHR11439:SF467">
    <property type="entry name" value="INTEGRASE CATALYTIC DOMAIN-CONTAINING PROTEIN"/>
    <property type="match status" value="1"/>
</dbReference>
<reference evidence="5" key="1">
    <citation type="submission" date="2016-09" db="EMBL/GenBank/DDBJ databases">
        <authorList>
            <person name="Jeantristanb JTB J.-T."/>
            <person name="Ricardo R."/>
        </authorList>
    </citation>
    <scope>NUCLEOTIDE SEQUENCE [LARGE SCALE GENOMIC DNA]</scope>
</reference>
<feature type="compositionally biased region" description="Low complexity" evidence="1">
    <location>
        <begin position="202"/>
        <end position="244"/>
    </location>
</feature>
<evidence type="ECO:0000259" key="3">
    <source>
        <dbReference type="Pfam" id="PF25597"/>
    </source>
</evidence>
<keyword evidence="5" id="KW-1185">Reference proteome</keyword>
<sequence>MRWTLNRRGTDLWDKPRTESGLILTLRSLHSYHRLFLFGLDPDSAERLNRSIVEGVLALLHDSGLPVHLWEEATQYYLDCKNLTPHAGIDGNVPDAIWHGEPQDISRLRTFGCRAWTTVPQHERTKLEPKGIPVIYVGYDQHAKAYRLYDPDTQSIRISRNVTFIETEFPAANPHVCAPVESTVVHTTVLQPVPVPAPAPADPVASTTAASPSSSSATSSAPSPASLPATLASSGSPDSSNSESVDTPCPSPRERVAPAPPAPSLSDDSVDELDLITGDAEPEPTAVADAPITNVLIESPPFSDHDDDSDDPIAMLSRVFQSTTDHASLDASEVLAYVAHRDSSDAPLDMLPSRDADPTHWHQAMRSPHAEEWRAEGIDEFESLLNEYKVYTIIDLSALPKGAKLLRSHFVFRTKRDRFGEVKSRKVRLVADGSTQRPGVDFKERYSPVVRFTSIRALVAIAVLRSYKIKQADVNKAYLHGKLDQPLFMRPPQGIDLPGKILKLDRSIYGFKQAGRIWNEEIDSTLCSLGYKPTVSDQCVYTKRHGNDWHYIALYVDDLLLIGPSEAEIDRVLSKLEDLYGIKRLGDAEYVLGIQLKREEDGSIILSQERYLQDVLERFDLALAKPATTPMQKNLLLELDESTPTEHERTRYLQAVGSLMYAALGTRPDLAYAVSYLARFAKQPGPTHWTAIKHVLRYIRGTVSYGLRYTPTPGPLYSYSDSNWGACVRTSKSTMGYAYFLAGATISWCSKRSSRVADSTTDADSWRNSEFRIPRTAPTLIYSDNQGANSLTLNPSSFAGTRHIRIREHFVREMMVKRREIRVECIATADRVSDILTKALDPKLFVWHRENLGLRMPGA</sequence>
<evidence type="ECO:0000256" key="1">
    <source>
        <dbReference type="SAM" id="MobiDB-lite"/>
    </source>
</evidence>
<dbReference type="OrthoDB" id="3344688at2759"/>
<dbReference type="InterPro" id="IPR043502">
    <property type="entry name" value="DNA/RNA_pol_sf"/>
</dbReference>
<evidence type="ECO:0000259" key="2">
    <source>
        <dbReference type="Pfam" id="PF07727"/>
    </source>
</evidence>
<gene>
    <name evidence="4" type="ORF">BQ2448_2872</name>
</gene>
<dbReference type="Proteomes" id="UP000198372">
    <property type="component" value="Unassembled WGS sequence"/>
</dbReference>
<protein>
    <submittedName>
        <fullName evidence="4">BQ2448_2872 protein</fullName>
    </submittedName>
</protein>
<dbReference type="PANTHER" id="PTHR11439">
    <property type="entry name" value="GAG-POL-RELATED RETROTRANSPOSON"/>
    <property type="match status" value="1"/>
</dbReference>
<evidence type="ECO:0000313" key="5">
    <source>
        <dbReference type="Proteomes" id="UP000198372"/>
    </source>
</evidence>
<feature type="domain" description="Retroviral polymerase SH3-like" evidence="3">
    <location>
        <begin position="113"/>
        <end position="173"/>
    </location>
</feature>
<dbReference type="Pfam" id="PF07727">
    <property type="entry name" value="RVT_2"/>
    <property type="match status" value="1"/>
</dbReference>